<dbReference type="RefSeq" id="WP_394513525.1">
    <property type="nucleotide sequence ID" value="NZ_JBIGHX010000009.1"/>
</dbReference>
<dbReference type="PANTHER" id="PTHR36440">
    <property type="entry name" value="PUTATIVE (AFU_ORTHOLOGUE AFUA_8G07350)-RELATED"/>
    <property type="match status" value="1"/>
</dbReference>
<evidence type="ECO:0000259" key="2">
    <source>
        <dbReference type="Pfam" id="PF07883"/>
    </source>
</evidence>
<evidence type="ECO:0000256" key="1">
    <source>
        <dbReference type="SAM" id="MobiDB-lite"/>
    </source>
</evidence>
<dbReference type="EMBL" id="JBIGHX010000009">
    <property type="protein sequence ID" value="MFG6464191.1"/>
    <property type="molecule type" value="Genomic_DNA"/>
</dbReference>
<evidence type="ECO:0000313" key="4">
    <source>
        <dbReference type="Proteomes" id="UP001606302"/>
    </source>
</evidence>
<gene>
    <name evidence="3" type="ORF">ACG04Q_21665</name>
</gene>
<accession>A0ABW7GQF6</accession>
<proteinExistence type="predicted"/>
<keyword evidence="4" id="KW-1185">Reference proteome</keyword>
<organism evidence="3 4">
    <name type="scientific">Pelomonas lactea</name>
    <dbReference type="NCBI Taxonomy" id="3299030"/>
    <lineage>
        <taxon>Bacteria</taxon>
        <taxon>Pseudomonadati</taxon>
        <taxon>Pseudomonadota</taxon>
        <taxon>Betaproteobacteria</taxon>
        <taxon>Burkholderiales</taxon>
        <taxon>Sphaerotilaceae</taxon>
        <taxon>Roseateles</taxon>
    </lineage>
</organism>
<feature type="domain" description="Cupin type-2" evidence="2">
    <location>
        <begin position="54"/>
        <end position="114"/>
    </location>
</feature>
<dbReference type="Gene3D" id="2.60.120.10">
    <property type="entry name" value="Jelly Rolls"/>
    <property type="match status" value="1"/>
</dbReference>
<evidence type="ECO:0000313" key="3">
    <source>
        <dbReference type="EMBL" id="MFG6464191.1"/>
    </source>
</evidence>
<dbReference type="InterPro" id="IPR053146">
    <property type="entry name" value="QDO-like"/>
</dbReference>
<feature type="region of interest" description="Disordered" evidence="1">
    <location>
        <begin position="1"/>
        <end position="25"/>
    </location>
</feature>
<dbReference type="InterPro" id="IPR014710">
    <property type="entry name" value="RmlC-like_jellyroll"/>
</dbReference>
<sequence>MHDTPTAAATLVPAGHSHAGPPLQVGPDRWMLNVPGAATGEALSVMSWQGHAPGGPPLHLHPDQDEVFLVEDGEYRFQCDGEQFLLRAGDSLFLPRGLPHTFRQLSPTGRLRFLYTPAGRMEDFFAALARLDGPPTPEAAHTLFAAHGMRVVGPPLAS</sequence>
<dbReference type="Proteomes" id="UP001606302">
    <property type="component" value="Unassembled WGS sequence"/>
</dbReference>
<dbReference type="SUPFAM" id="SSF51182">
    <property type="entry name" value="RmlC-like cupins"/>
    <property type="match status" value="1"/>
</dbReference>
<protein>
    <submittedName>
        <fullName evidence="3">Cupin domain-containing protein</fullName>
    </submittedName>
</protein>
<comment type="caution">
    <text evidence="3">The sequence shown here is derived from an EMBL/GenBank/DDBJ whole genome shotgun (WGS) entry which is preliminary data.</text>
</comment>
<dbReference type="InterPro" id="IPR011051">
    <property type="entry name" value="RmlC_Cupin_sf"/>
</dbReference>
<dbReference type="PANTHER" id="PTHR36440:SF1">
    <property type="entry name" value="PUTATIVE (AFU_ORTHOLOGUE AFUA_8G07350)-RELATED"/>
    <property type="match status" value="1"/>
</dbReference>
<name>A0ABW7GQF6_9BURK</name>
<dbReference type="InterPro" id="IPR013096">
    <property type="entry name" value="Cupin_2"/>
</dbReference>
<dbReference type="Pfam" id="PF07883">
    <property type="entry name" value="Cupin_2"/>
    <property type="match status" value="1"/>
</dbReference>
<reference evidence="3 4" key="1">
    <citation type="submission" date="2024-08" db="EMBL/GenBank/DDBJ databases">
        <authorList>
            <person name="Lu H."/>
        </authorList>
    </citation>
    <scope>NUCLEOTIDE SEQUENCE [LARGE SCALE GENOMIC DNA]</scope>
    <source>
        <strain evidence="3 4">DXS20W</strain>
    </source>
</reference>